<evidence type="ECO:0000259" key="1">
    <source>
        <dbReference type="Pfam" id="PF20150"/>
    </source>
</evidence>
<dbReference type="Pfam" id="PF20150">
    <property type="entry name" value="2EXR"/>
    <property type="match status" value="1"/>
</dbReference>
<dbReference type="AlphaFoldDB" id="A0A8H7TCN8"/>
<sequence>MATTTTPTFHPFPRLSFELRNRIWELTVDPRIVEVSVVTRYPKTTKSELRNVQAGQRSHNSRLRHLRSSTAAPAQLQCCREARECLTTHPKVGYLYSRAFSELAQKTNQGFDTVLEHDPELERYIWFNFDLDTISIEGTNMHEFEAVGYQIKRLRLERVLDDEYFARTDVRSIGKVFPNLREIYIVCSLGIRDGYRRTEEDDYAGLAPENVYFLDPEHLGGVMMNSVDLDALVLKEYVAENSLEDLEGCIPTEVWEELMMQQTAGDQGQ</sequence>
<proteinExistence type="predicted"/>
<accession>A0A8H7TCN8</accession>
<name>A0A8H7TCN8_9HELO</name>
<gene>
    <name evidence="2" type="ORF">IFR04_010497</name>
</gene>
<evidence type="ECO:0000313" key="2">
    <source>
        <dbReference type="EMBL" id="KAG4416388.1"/>
    </source>
</evidence>
<dbReference type="InterPro" id="IPR045518">
    <property type="entry name" value="2EXR"/>
</dbReference>
<comment type="caution">
    <text evidence="2">The sequence shown here is derived from an EMBL/GenBank/DDBJ whole genome shotgun (WGS) entry which is preliminary data.</text>
</comment>
<dbReference type="EMBL" id="JAFJYH010000188">
    <property type="protein sequence ID" value="KAG4416388.1"/>
    <property type="molecule type" value="Genomic_DNA"/>
</dbReference>
<dbReference type="Proteomes" id="UP000664132">
    <property type="component" value="Unassembled WGS sequence"/>
</dbReference>
<dbReference type="PANTHER" id="PTHR35910:SF1">
    <property type="entry name" value="2EXR DOMAIN-CONTAINING PROTEIN"/>
    <property type="match status" value="1"/>
</dbReference>
<organism evidence="2 3">
    <name type="scientific">Cadophora malorum</name>
    <dbReference type="NCBI Taxonomy" id="108018"/>
    <lineage>
        <taxon>Eukaryota</taxon>
        <taxon>Fungi</taxon>
        <taxon>Dikarya</taxon>
        <taxon>Ascomycota</taxon>
        <taxon>Pezizomycotina</taxon>
        <taxon>Leotiomycetes</taxon>
        <taxon>Helotiales</taxon>
        <taxon>Ploettnerulaceae</taxon>
        <taxon>Cadophora</taxon>
    </lineage>
</organism>
<dbReference type="PANTHER" id="PTHR35910">
    <property type="entry name" value="2EXR DOMAIN-CONTAINING PROTEIN"/>
    <property type="match status" value="1"/>
</dbReference>
<keyword evidence="3" id="KW-1185">Reference proteome</keyword>
<evidence type="ECO:0000313" key="3">
    <source>
        <dbReference type="Proteomes" id="UP000664132"/>
    </source>
</evidence>
<feature type="domain" description="2EXR" evidence="1">
    <location>
        <begin position="9"/>
        <end position="134"/>
    </location>
</feature>
<reference evidence="2" key="1">
    <citation type="submission" date="2021-02" db="EMBL/GenBank/DDBJ databases">
        <title>Genome sequence Cadophora malorum strain M34.</title>
        <authorList>
            <person name="Stefanovic E."/>
            <person name="Vu D."/>
            <person name="Scully C."/>
            <person name="Dijksterhuis J."/>
            <person name="Roader J."/>
            <person name="Houbraken J."/>
        </authorList>
    </citation>
    <scope>NUCLEOTIDE SEQUENCE</scope>
    <source>
        <strain evidence="2">M34</strain>
    </source>
</reference>
<protein>
    <recommendedName>
        <fullName evidence="1">2EXR domain-containing protein</fullName>
    </recommendedName>
</protein>
<dbReference type="OrthoDB" id="3473305at2759"/>